<dbReference type="AlphaFoldDB" id="A0A0E2ARB4"/>
<sequence>MISSPQSLHKANLPVYPVVNKNKSPSELILCFLSYIMYKEDNKRNDKIKSDRLP</sequence>
<proteinExistence type="predicted"/>
<dbReference type="Proteomes" id="UP000003879">
    <property type="component" value="Unassembled WGS sequence"/>
</dbReference>
<accession>A0A0E2ARB4</accession>
<name>A0A0E2ARB4_BACFG</name>
<protein>
    <submittedName>
        <fullName evidence="1">Uncharacterized protein</fullName>
    </submittedName>
</protein>
<gene>
    <name evidence="1" type="ORF">HMPREF1056_02318</name>
</gene>
<comment type="caution">
    <text evidence="1">The sequence shown here is derived from an EMBL/GenBank/DDBJ whole genome shotgun (WGS) entry which is preliminary data.</text>
</comment>
<evidence type="ECO:0000313" key="1">
    <source>
        <dbReference type="EMBL" id="EIY96430.1"/>
    </source>
</evidence>
<reference evidence="1 2" key="1">
    <citation type="submission" date="2012-02" db="EMBL/GenBank/DDBJ databases">
        <title>The Genome Sequence of Bacteroides fragilis CL07T12C05.</title>
        <authorList>
            <consortium name="The Broad Institute Genome Sequencing Platform"/>
            <person name="Earl A."/>
            <person name="Ward D."/>
            <person name="Feldgarden M."/>
            <person name="Gevers D."/>
            <person name="Zitomersky N.L."/>
            <person name="Coyne M.J."/>
            <person name="Comstock L.E."/>
            <person name="Young S.K."/>
            <person name="Zeng Q."/>
            <person name="Gargeya S."/>
            <person name="Fitzgerald M."/>
            <person name="Haas B."/>
            <person name="Abouelleil A."/>
            <person name="Alvarado L."/>
            <person name="Arachchi H.M."/>
            <person name="Berlin A."/>
            <person name="Chapman S.B."/>
            <person name="Gearin G."/>
            <person name="Goldberg J."/>
            <person name="Griggs A."/>
            <person name="Gujja S."/>
            <person name="Hansen M."/>
            <person name="Heiman D."/>
            <person name="Howarth C."/>
            <person name="Larimer J."/>
            <person name="Lui A."/>
            <person name="MacDonald P.J.P."/>
            <person name="McCowen C."/>
            <person name="Montmayeur A."/>
            <person name="Murphy C."/>
            <person name="Neiman D."/>
            <person name="Pearson M."/>
            <person name="Priest M."/>
            <person name="Roberts A."/>
            <person name="Saif S."/>
            <person name="Shea T."/>
            <person name="Sisk P."/>
            <person name="Stolte C."/>
            <person name="Sykes S."/>
            <person name="Wortman J."/>
            <person name="Nusbaum C."/>
            <person name="Birren B."/>
        </authorList>
    </citation>
    <scope>NUCLEOTIDE SEQUENCE [LARGE SCALE GENOMIC DNA]</scope>
    <source>
        <strain evidence="1 2">CL07T12C05</strain>
    </source>
</reference>
<dbReference type="HOGENOM" id="CLU_3040647_0_0_10"/>
<evidence type="ECO:0000313" key="2">
    <source>
        <dbReference type="Proteomes" id="UP000003879"/>
    </source>
</evidence>
<dbReference type="PATRIC" id="fig|997883.3.peg.2427"/>
<organism evidence="1 2">
    <name type="scientific">Bacteroides fragilis CL07T12C05</name>
    <dbReference type="NCBI Taxonomy" id="997883"/>
    <lineage>
        <taxon>Bacteria</taxon>
        <taxon>Pseudomonadati</taxon>
        <taxon>Bacteroidota</taxon>
        <taxon>Bacteroidia</taxon>
        <taxon>Bacteroidales</taxon>
        <taxon>Bacteroidaceae</taxon>
        <taxon>Bacteroides</taxon>
    </lineage>
</organism>
<dbReference type="EMBL" id="AGXN01000012">
    <property type="protein sequence ID" value="EIY96430.1"/>
    <property type="molecule type" value="Genomic_DNA"/>
</dbReference>